<dbReference type="GO" id="GO:0003700">
    <property type="term" value="F:DNA-binding transcription factor activity"/>
    <property type="evidence" value="ECO:0007669"/>
    <property type="project" value="TreeGrafter"/>
</dbReference>
<name>A0A6I3KN27_9HYPH</name>
<dbReference type="PROSITE" id="PS51197">
    <property type="entry name" value="HTH_RRF2_2"/>
    <property type="match status" value="1"/>
</dbReference>
<dbReference type="RefSeq" id="WP_154740229.1">
    <property type="nucleotide sequence ID" value="NZ_WMBQ01000002.1"/>
</dbReference>
<dbReference type="GO" id="GO:0005829">
    <property type="term" value="C:cytosol"/>
    <property type="evidence" value="ECO:0007669"/>
    <property type="project" value="TreeGrafter"/>
</dbReference>
<evidence type="ECO:0000256" key="1">
    <source>
        <dbReference type="ARBA" id="ARBA00023125"/>
    </source>
</evidence>
<gene>
    <name evidence="3" type="ORF">GIW81_15365</name>
</gene>
<feature type="region of interest" description="Disordered" evidence="2">
    <location>
        <begin position="120"/>
        <end position="162"/>
    </location>
</feature>
<organism evidence="3 4">
    <name type="scientific">Hyphomicrobium album</name>
    <dbReference type="NCBI Taxonomy" id="2665159"/>
    <lineage>
        <taxon>Bacteria</taxon>
        <taxon>Pseudomonadati</taxon>
        <taxon>Pseudomonadota</taxon>
        <taxon>Alphaproteobacteria</taxon>
        <taxon>Hyphomicrobiales</taxon>
        <taxon>Hyphomicrobiaceae</taxon>
        <taxon>Hyphomicrobium</taxon>
    </lineage>
</organism>
<dbReference type="PANTHER" id="PTHR33221">
    <property type="entry name" value="WINGED HELIX-TURN-HELIX TRANSCRIPTIONAL REGULATOR, RRF2 FAMILY"/>
    <property type="match status" value="1"/>
</dbReference>
<accession>A0A6I3KN27</accession>
<keyword evidence="4" id="KW-1185">Reference proteome</keyword>
<dbReference type="GO" id="GO:0003677">
    <property type="term" value="F:DNA binding"/>
    <property type="evidence" value="ECO:0007669"/>
    <property type="project" value="UniProtKB-KW"/>
</dbReference>
<dbReference type="InterPro" id="IPR000944">
    <property type="entry name" value="Tscrpt_reg_Rrf2"/>
</dbReference>
<dbReference type="AlphaFoldDB" id="A0A6I3KN27"/>
<dbReference type="Gene3D" id="1.10.10.10">
    <property type="entry name" value="Winged helix-like DNA-binding domain superfamily/Winged helix DNA-binding domain"/>
    <property type="match status" value="1"/>
</dbReference>
<feature type="compositionally biased region" description="Gly residues" evidence="2">
    <location>
        <begin position="135"/>
        <end position="147"/>
    </location>
</feature>
<evidence type="ECO:0000313" key="3">
    <source>
        <dbReference type="EMBL" id="MTD95718.1"/>
    </source>
</evidence>
<evidence type="ECO:0000256" key="2">
    <source>
        <dbReference type="SAM" id="MobiDB-lite"/>
    </source>
</evidence>
<sequence>MRLNKSTSHAVRILIDCAKAESRLVKVADIAERLDITQQNAFKIVHLLSKAGFLTSVRGRHGGVRLARPAVQIRVGDVVRSIETLGQEEKPAGTGGNLHRIVDDALDAFISVLDQHTLEDMAGASQSTGTRESGGRSGKSRSGGGSGRSRRGPQQSAPRTLG</sequence>
<dbReference type="Proteomes" id="UP000440694">
    <property type="component" value="Unassembled WGS sequence"/>
</dbReference>
<proteinExistence type="predicted"/>
<comment type="caution">
    <text evidence="3">The sequence shown here is derived from an EMBL/GenBank/DDBJ whole genome shotgun (WGS) entry which is preliminary data.</text>
</comment>
<dbReference type="InterPro" id="IPR036388">
    <property type="entry name" value="WH-like_DNA-bd_sf"/>
</dbReference>
<keyword evidence="1" id="KW-0238">DNA-binding</keyword>
<dbReference type="EMBL" id="WMBQ01000002">
    <property type="protein sequence ID" value="MTD95718.1"/>
    <property type="molecule type" value="Genomic_DNA"/>
</dbReference>
<dbReference type="PANTHER" id="PTHR33221:SF4">
    <property type="entry name" value="HTH-TYPE TRANSCRIPTIONAL REPRESSOR NSRR"/>
    <property type="match status" value="1"/>
</dbReference>
<evidence type="ECO:0000313" key="4">
    <source>
        <dbReference type="Proteomes" id="UP000440694"/>
    </source>
</evidence>
<dbReference type="InterPro" id="IPR036390">
    <property type="entry name" value="WH_DNA-bd_sf"/>
</dbReference>
<dbReference type="Pfam" id="PF02082">
    <property type="entry name" value="Rrf2"/>
    <property type="match status" value="1"/>
</dbReference>
<dbReference type="NCBIfam" id="TIGR00738">
    <property type="entry name" value="rrf2_super"/>
    <property type="match status" value="1"/>
</dbReference>
<reference evidence="3 4" key="1">
    <citation type="submission" date="2019-11" db="EMBL/GenBank/DDBJ databases">
        <title>Identification of a novel strain.</title>
        <authorList>
            <person name="Xu Q."/>
            <person name="Wang G."/>
        </authorList>
    </citation>
    <scope>NUCLEOTIDE SEQUENCE [LARGE SCALE GENOMIC DNA]</scope>
    <source>
        <strain evidence="4">xq</strain>
    </source>
</reference>
<dbReference type="SUPFAM" id="SSF46785">
    <property type="entry name" value="Winged helix' DNA-binding domain"/>
    <property type="match status" value="1"/>
</dbReference>
<protein>
    <submittedName>
        <fullName evidence="3">Rrf2 family transcriptional regulator</fullName>
    </submittedName>
</protein>